<evidence type="ECO:0000256" key="1">
    <source>
        <dbReference type="SAM" id="MobiDB-lite"/>
    </source>
</evidence>
<dbReference type="EMBL" id="FRCS01000019">
    <property type="protein sequence ID" value="SHN46971.1"/>
    <property type="molecule type" value="Genomic_DNA"/>
</dbReference>
<dbReference type="OrthoDB" id="319873at2"/>
<dbReference type="STRING" id="134849.SAMN05443668_11967"/>
<accession>A0A1M7RLE0</accession>
<keyword evidence="3" id="KW-0732">Signal</keyword>
<evidence type="ECO:0000313" key="5">
    <source>
        <dbReference type="Proteomes" id="UP000184440"/>
    </source>
</evidence>
<proteinExistence type="predicted"/>
<evidence type="ECO:0008006" key="6">
    <source>
        <dbReference type="Google" id="ProtNLM"/>
    </source>
</evidence>
<keyword evidence="5" id="KW-1185">Reference proteome</keyword>
<name>A0A1M7RLE0_9ACTN</name>
<evidence type="ECO:0000256" key="2">
    <source>
        <dbReference type="SAM" id="Phobius"/>
    </source>
</evidence>
<organism evidence="4 5">
    <name type="scientific">Cryptosporangium aurantiacum</name>
    <dbReference type="NCBI Taxonomy" id="134849"/>
    <lineage>
        <taxon>Bacteria</taxon>
        <taxon>Bacillati</taxon>
        <taxon>Actinomycetota</taxon>
        <taxon>Actinomycetes</taxon>
        <taxon>Cryptosporangiales</taxon>
        <taxon>Cryptosporangiaceae</taxon>
        <taxon>Cryptosporangium</taxon>
    </lineage>
</organism>
<dbReference type="Proteomes" id="UP000184440">
    <property type="component" value="Unassembled WGS sequence"/>
</dbReference>
<dbReference type="AlphaFoldDB" id="A0A1M7RLE0"/>
<feature type="signal peptide" evidence="3">
    <location>
        <begin position="1"/>
        <end position="25"/>
    </location>
</feature>
<keyword evidence="2" id="KW-0472">Membrane</keyword>
<keyword evidence="2" id="KW-0812">Transmembrane</keyword>
<evidence type="ECO:0000256" key="3">
    <source>
        <dbReference type="SAM" id="SignalP"/>
    </source>
</evidence>
<evidence type="ECO:0000313" key="4">
    <source>
        <dbReference type="EMBL" id="SHN46971.1"/>
    </source>
</evidence>
<feature type="region of interest" description="Disordered" evidence="1">
    <location>
        <begin position="189"/>
        <end position="211"/>
    </location>
</feature>
<reference evidence="4 5" key="1">
    <citation type="submission" date="2016-11" db="EMBL/GenBank/DDBJ databases">
        <authorList>
            <person name="Jaros S."/>
            <person name="Januszkiewicz K."/>
            <person name="Wedrychowicz H."/>
        </authorList>
    </citation>
    <scope>NUCLEOTIDE SEQUENCE [LARGE SCALE GENOMIC DNA]</scope>
    <source>
        <strain evidence="4 5">DSM 46144</strain>
    </source>
</reference>
<dbReference type="RefSeq" id="WP_073264416.1">
    <property type="nucleotide sequence ID" value="NZ_FRCS01000019.1"/>
</dbReference>
<feature type="chain" id="PRO_5013201210" description="Phospholipase A2" evidence="3">
    <location>
        <begin position="26"/>
        <end position="369"/>
    </location>
</feature>
<protein>
    <recommendedName>
        <fullName evidence="6">Phospholipase A2</fullName>
    </recommendedName>
</protein>
<sequence length="369" mass="39768">MRRWQRAVVLSLLLVAGIVPRPAPAAAFGTIDSGGQHREHERLTRAALACTNGESACFEPATMNYLAGHDREFGAVGAPDSDEMTDPAAHCDNADYLGGSYPRTREVAVAALTDCVEHLRARFREGLDSAEDLLDDQGEVIPDEVTVSPECSPRERTESRAKCTTLEAFGRVLHGVQDFYAHSNWTDQADAARPHGDDNPPGLHRPGPSPLLDLLGETAVRPPANFTTGCYVVQDRVPGAGACQSRVTHAALNKDRGLIDPVDGRATEPGTSRGQVRNNFAAAVAGAIAESRRQWRDFRSGLTARYGVDQGARMICALTDDDPVRDCDEPSRTWAVVLIVLATGAVFAVGIVLTRRRREAVARDPDGGR</sequence>
<feature type="transmembrane region" description="Helical" evidence="2">
    <location>
        <begin position="334"/>
        <end position="353"/>
    </location>
</feature>
<keyword evidence="2" id="KW-1133">Transmembrane helix</keyword>
<gene>
    <name evidence="4" type="ORF">SAMN05443668_11967</name>
</gene>